<gene>
    <name evidence="10" type="ORF">GSBLH_T00000099001</name>
</gene>
<evidence type="ECO:0000256" key="3">
    <source>
        <dbReference type="ARBA" id="ARBA00022741"/>
    </source>
</evidence>
<keyword evidence="2 8" id="KW-0808">Transferase</keyword>
<evidence type="ECO:0000256" key="8">
    <source>
        <dbReference type="RuleBase" id="RU366032"/>
    </source>
</evidence>
<evidence type="ECO:0000256" key="6">
    <source>
        <dbReference type="ARBA" id="ARBA00023128"/>
    </source>
</evidence>
<dbReference type="AlphaFoldDB" id="D8LV14"/>
<evidence type="ECO:0000313" key="11">
    <source>
        <dbReference type="Proteomes" id="UP000008312"/>
    </source>
</evidence>
<dbReference type="InterPro" id="IPR036784">
    <property type="entry name" value="AK/P_DHK_N_sf"/>
</dbReference>
<keyword evidence="6 8" id="KW-0496">Mitochondrion</keyword>
<dbReference type="InterPro" id="IPR039028">
    <property type="entry name" value="BCKD/PDK"/>
</dbReference>
<dbReference type="InterPro" id="IPR036890">
    <property type="entry name" value="HATPase_C_sf"/>
</dbReference>
<dbReference type="RefSeq" id="XP_012893701.1">
    <property type="nucleotide sequence ID" value="XM_013038247.1"/>
</dbReference>
<keyword evidence="4 8" id="KW-0418">Kinase</keyword>
<dbReference type="InterPro" id="IPR004358">
    <property type="entry name" value="Sig_transdc_His_kin-like_C"/>
</dbReference>
<dbReference type="Pfam" id="PF02518">
    <property type="entry name" value="HATPase_c"/>
    <property type="match status" value="1"/>
</dbReference>
<dbReference type="PANTHER" id="PTHR11947:SF3">
    <property type="entry name" value="[PYRUVATE DEHYDROGENASE (ACETYL-TRANSFERRING)] KINASE, MITOCHONDRIAL"/>
    <property type="match status" value="1"/>
</dbReference>
<proteinExistence type="inferred from homology"/>
<evidence type="ECO:0000256" key="5">
    <source>
        <dbReference type="ARBA" id="ARBA00022840"/>
    </source>
</evidence>
<dbReference type="GO" id="GO:0004740">
    <property type="term" value="F:pyruvate dehydrogenase (acetyl-transferring) kinase activity"/>
    <property type="evidence" value="ECO:0007669"/>
    <property type="project" value="UniProtKB-EC"/>
</dbReference>
<keyword evidence="5 8" id="KW-0067">ATP-binding</keyword>
<dbReference type="GO" id="GO:0005524">
    <property type="term" value="F:ATP binding"/>
    <property type="evidence" value="ECO:0007669"/>
    <property type="project" value="UniProtKB-UniRule"/>
</dbReference>
<comment type="catalytic activity">
    <reaction evidence="7">
        <text>L-seryl-[pyruvate dehydrogenase E1 alpha subunit] + ATP = O-phospho-L-seryl-[pyruvate dehydrogenase E1 alpha subunit] + ADP + H(+)</text>
        <dbReference type="Rhea" id="RHEA:23052"/>
        <dbReference type="Rhea" id="RHEA-COMP:13689"/>
        <dbReference type="Rhea" id="RHEA-COMP:13690"/>
        <dbReference type="ChEBI" id="CHEBI:15378"/>
        <dbReference type="ChEBI" id="CHEBI:29999"/>
        <dbReference type="ChEBI" id="CHEBI:30616"/>
        <dbReference type="ChEBI" id="CHEBI:83421"/>
        <dbReference type="ChEBI" id="CHEBI:456216"/>
        <dbReference type="EC" id="2.7.11.2"/>
    </reaction>
</comment>
<dbReference type="GeneID" id="24917421"/>
<sequence length="386" mass="44154">MPVRLSLARFISSELPLRFAATTSVLSSLPCQLSEMPATNDLISLYNRCQAEIQNMEIPKTIMEDTEFTARLARVQRDLQHVYPLMACGVCQFKQMREKTQNPITDFENEMINVSLDDFVGFHISIIMLLGQYAKSLARPGGRIEPLDYSTIKNAIDRSTKLTDKFYGKAPSVNVFFANKLRPFDYIPSHMHHMIFELMKNSMRATMENMKRLGESEPEPINVIISHGDNDISIKISDMGGGIPRSEMSKVWNYTYTTASAPSWVNRYFHYYEKTEHDLYLNSHIKKDYAFMGDGKEDKYYTHSATQAIKNNKIDSESGHIDNLLSYSPVMRDHYAGLGYGLPVSRIYSRYFGGDMKLFSMEGYGTDVYLYLSSLSDELEQFSTVV</sequence>
<reference evidence="10" key="1">
    <citation type="submission" date="2010-02" db="EMBL/GenBank/DDBJ databases">
        <title>Sequencing and annotation of the Blastocystis hominis genome.</title>
        <authorList>
            <person name="Wincker P."/>
        </authorList>
    </citation>
    <scope>NUCLEOTIDE SEQUENCE</scope>
    <source>
        <strain evidence="10">Singapore isolate B</strain>
    </source>
</reference>
<dbReference type="Gene3D" id="1.20.140.20">
    <property type="entry name" value="Alpha-ketoacid/pyruvate dehydrogenase kinase, N-terminal domain"/>
    <property type="match status" value="1"/>
</dbReference>
<dbReference type="InParanoid" id="D8LV14"/>
<keyword evidence="3 8" id="KW-0547">Nucleotide-binding</keyword>
<dbReference type="Gene3D" id="3.30.565.10">
    <property type="entry name" value="Histidine kinase-like ATPase, C-terminal domain"/>
    <property type="match status" value="1"/>
</dbReference>
<evidence type="ECO:0000256" key="7">
    <source>
        <dbReference type="ARBA" id="ARBA00048201"/>
    </source>
</evidence>
<dbReference type="SMART" id="SM00387">
    <property type="entry name" value="HATPase_c"/>
    <property type="match status" value="1"/>
</dbReference>
<dbReference type="Proteomes" id="UP000008312">
    <property type="component" value="Unassembled WGS sequence"/>
</dbReference>
<organism evidence="10">
    <name type="scientific">Blastocystis hominis</name>
    <dbReference type="NCBI Taxonomy" id="12968"/>
    <lineage>
        <taxon>Eukaryota</taxon>
        <taxon>Sar</taxon>
        <taxon>Stramenopiles</taxon>
        <taxon>Bigyra</taxon>
        <taxon>Opalozoa</taxon>
        <taxon>Opalinata</taxon>
        <taxon>Blastocystidae</taxon>
        <taxon>Blastocystis</taxon>
    </lineage>
</organism>
<evidence type="ECO:0000259" key="9">
    <source>
        <dbReference type="SMART" id="SM00387"/>
    </source>
</evidence>
<name>D8LV14_BLAHO</name>
<feature type="domain" description="Histidine kinase/HSP90-like ATPase" evidence="9">
    <location>
        <begin position="186"/>
        <end position="376"/>
    </location>
</feature>
<dbReference type="InterPro" id="IPR018955">
    <property type="entry name" value="BCDHK/PDK_N"/>
</dbReference>
<dbReference type="PRINTS" id="PR00344">
    <property type="entry name" value="BCTRLSENSOR"/>
</dbReference>
<dbReference type="PANTHER" id="PTHR11947">
    <property type="entry name" value="PYRUVATE DEHYDROGENASE KINASE"/>
    <property type="match status" value="1"/>
</dbReference>
<dbReference type="OrthoDB" id="241648at2759"/>
<accession>D8LV14</accession>
<keyword evidence="11" id="KW-1185">Reference proteome</keyword>
<dbReference type="EC" id="2.7.11.-" evidence="8"/>
<dbReference type="InterPro" id="IPR003594">
    <property type="entry name" value="HATPase_dom"/>
</dbReference>
<comment type="similarity">
    <text evidence="1 8">Belongs to the PDK/BCKDK protein kinase family.</text>
</comment>
<dbReference type="GO" id="GO:0010906">
    <property type="term" value="P:regulation of glucose metabolic process"/>
    <property type="evidence" value="ECO:0007669"/>
    <property type="project" value="TreeGrafter"/>
</dbReference>
<dbReference type="SUPFAM" id="SSF69012">
    <property type="entry name" value="alpha-ketoacid dehydrogenase kinase, N-terminal domain"/>
    <property type="match status" value="1"/>
</dbReference>
<dbReference type="OMA" id="QIGDQKR"/>
<evidence type="ECO:0000256" key="1">
    <source>
        <dbReference type="ARBA" id="ARBA00006155"/>
    </source>
</evidence>
<evidence type="ECO:0000313" key="10">
    <source>
        <dbReference type="EMBL" id="CBK19653.2"/>
    </source>
</evidence>
<protein>
    <recommendedName>
        <fullName evidence="8">Protein-serine/threonine kinase</fullName>
        <ecNumber evidence="8">2.7.11.-</ecNumber>
    </recommendedName>
</protein>
<dbReference type="GO" id="GO:0005759">
    <property type="term" value="C:mitochondrial matrix"/>
    <property type="evidence" value="ECO:0007669"/>
    <property type="project" value="UniProtKB-SubCell"/>
</dbReference>
<dbReference type="SUPFAM" id="SSF55874">
    <property type="entry name" value="ATPase domain of HSP90 chaperone/DNA topoisomerase II/histidine kinase"/>
    <property type="match status" value="2"/>
</dbReference>
<comment type="subcellular location">
    <subcellularLocation>
        <location evidence="8">Mitochondrion matrix</location>
    </subcellularLocation>
</comment>
<dbReference type="EMBL" id="FN668638">
    <property type="protein sequence ID" value="CBK19653.2"/>
    <property type="molecule type" value="Genomic_DNA"/>
</dbReference>
<evidence type="ECO:0000256" key="4">
    <source>
        <dbReference type="ARBA" id="ARBA00022777"/>
    </source>
</evidence>
<dbReference type="Pfam" id="PF10436">
    <property type="entry name" value="BCDHK_Adom3"/>
    <property type="match status" value="1"/>
</dbReference>
<evidence type="ECO:0000256" key="2">
    <source>
        <dbReference type="ARBA" id="ARBA00022679"/>
    </source>
</evidence>